<proteinExistence type="predicted"/>
<dbReference type="Proteomes" id="UP000007485">
    <property type="component" value="Chromosome"/>
</dbReference>
<dbReference type="eggNOG" id="arCOG13820">
    <property type="taxonomic scope" value="Archaea"/>
</dbReference>
<dbReference type="RefSeq" id="WP_013605136.1">
    <property type="nucleotide sequence ID" value="NC_015151.1"/>
</dbReference>
<name>F0QUZ2_VULM7</name>
<reference evidence="1 2" key="1">
    <citation type="journal article" date="2011" name="J. Bacteriol.">
        <title>Complete genome sequence of 'Vulcanisaeta moutnovskia' strain 768-28, a novel member of the hyperthermophilic crenarchaeal genus vulcanisaeta.</title>
        <authorList>
            <person name="Gumerov V.M."/>
            <person name="Mardanov A.V."/>
            <person name="Beletsky A.V."/>
            <person name="Prokofeva M.I."/>
            <person name="Bonch-Osmolovskaya E.A."/>
            <person name="Ravin N.V."/>
            <person name="Skryabin K.G."/>
        </authorList>
    </citation>
    <scope>NUCLEOTIDE SEQUENCE [LARGE SCALE GENOMIC DNA]</scope>
    <source>
        <strain evidence="1 2">768-28</strain>
    </source>
</reference>
<protein>
    <submittedName>
        <fullName evidence="1">Uncharacterized protein</fullName>
    </submittedName>
</protein>
<dbReference type="KEGG" id="vmo:VMUT_1773"/>
<keyword evidence="2" id="KW-1185">Reference proteome</keyword>
<dbReference type="AlphaFoldDB" id="F0QUZ2"/>
<dbReference type="GeneID" id="10289425"/>
<evidence type="ECO:0000313" key="1">
    <source>
        <dbReference type="EMBL" id="ADY01974.1"/>
    </source>
</evidence>
<dbReference type="STRING" id="985053.VMUT_1773"/>
<sequence>MIGYQSITMLKCSACGSVKVTVLINGKPYCTYCGAKILRTHLVRTLLNMKKEGLITSIIDVESYEDP</sequence>
<evidence type="ECO:0000313" key="2">
    <source>
        <dbReference type="Proteomes" id="UP000007485"/>
    </source>
</evidence>
<dbReference type="HOGENOM" id="CLU_2949511_0_0_2"/>
<accession>F0QUZ2</accession>
<dbReference type="EMBL" id="CP002529">
    <property type="protein sequence ID" value="ADY01974.1"/>
    <property type="molecule type" value="Genomic_DNA"/>
</dbReference>
<organism evidence="1 2">
    <name type="scientific">Vulcanisaeta moutnovskia (strain 768-28)</name>
    <dbReference type="NCBI Taxonomy" id="985053"/>
    <lineage>
        <taxon>Archaea</taxon>
        <taxon>Thermoproteota</taxon>
        <taxon>Thermoprotei</taxon>
        <taxon>Thermoproteales</taxon>
        <taxon>Thermoproteaceae</taxon>
        <taxon>Vulcanisaeta</taxon>
    </lineage>
</organism>
<gene>
    <name evidence="1" type="ordered locus">VMUT_1773</name>
</gene>